<reference evidence="12 13" key="1">
    <citation type="journal article" date="2016" name="Nat. Commun.">
        <title>Thousands of microbial genomes shed light on interconnected biogeochemical processes in an aquifer system.</title>
        <authorList>
            <person name="Anantharaman K."/>
            <person name="Brown C.T."/>
            <person name="Hug L.A."/>
            <person name="Sharon I."/>
            <person name="Castelle C.J."/>
            <person name="Probst A.J."/>
            <person name="Thomas B.C."/>
            <person name="Singh A."/>
            <person name="Wilkins M.J."/>
            <person name="Karaoz U."/>
            <person name="Brodie E.L."/>
            <person name="Williams K.H."/>
            <person name="Hubbard S.S."/>
            <person name="Banfield J.F."/>
        </authorList>
    </citation>
    <scope>NUCLEOTIDE SEQUENCE [LARGE SCALE GENOMIC DNA]</scope>
</reference>
<accession>A0A1F4V6Y8</accession>
<dbReference type="GO" id="GO:0002143">
    <property type="term" value="P:tRNA wobble position uridine thiolation"/>
    <property type="evidence" value="ECO:0007669"/>
    <property type="project" value="TreeGrafter"/>
</dbReference>
<evidence type="ECO:0000256" key="3">
    <source>
        <dbReference type="ARBA" id="ARBA00022694"/>
    </source>
</evidence>
<dbReference type="Pfam" id="PF03054">
    <property type="entry name" value="tRNA_Me_trans"/>
    <property type="match status" value="1"/>
</dbReference>
<evidence type="ECO:0000256" key="9">
    <source>
        <dbReference type="HAMAP-Rule" id="MF_00144"/>
    </source>
</evidence>
<dbReference type="Proteomes" id="UP000178127">
    <property type="component" value="Unassembled WGS sequence"/>
</dbReference>
<dbReference type="InterPro" id="IPR046884">
    <property type="entry name" value="MnmA-like_central"/>
</dbReference>
<dbReference type="FunFam" id="3.40.50.620:FF:000115">
    <property type="entry name" value="tRNA-specific 2-thiouridylase MnmA"/>
    <property type="match status" value="1"/>
</dbReference>
<dbReference type="Pfam" id="PF20259">
    <property type="entry name" value="tRNA_Me_trans_M"/>
    <property type="match status" value="1"/>
</dbReference>
<feature type="binding site" evidence="9">
    <location>
        <position position="127"/>
    </location>
    <ligand>
        <name>ATP</name>
        <dbReference type="ChEBI" id="CHEBI:30616"/>
    </ligand>
</feature>
<evidence type="ECO:0000259" key="10">
    <source>
        <dbReference type="Pfam" id="PF20258"/>
    </source>
</evidence>
<feature type="active site" description="Cysteine persulfide intermediate" evidence="9">
    <location>
        <position position="199"/>
    </location>
</feature>
<dbReference type="Gene3D" id="2.40.30.10">
    <property type="entry name" value="Translation factors"/>
    <property type="match status" value="1"/>
</dbReference>
<feature type="binding site" evidence="9">
    <location>
        <begin position="14"/>
        <end position="21"/>
    </location>
    <ligand>
        <name>ATP</name>
        <dbReference type="ChEBI" id="CHEBI:30616"/>
    </ligand>
</feature>
<feature type="site" description="Interaction with tRNA" evidence="9">
    <location>
        <position position="128"/>
    </location>
</feature>
<dbReference type="NCBIfam" id="TIGR00420">
    <property type="entry name" value="trmU"/>
    <property type="match status" value="1"/>
</dbReference>
<gene>
    <name evidence="9" type="primary">mnmA</name>
    <name evidence="12" type="ORF">A3D91_03220</name>
</gene>
<evidence type="ECO:0000256" key="5">
    <source>
        <dbReference type="ARBA" id="ARBA00022840"/>
    </source>
</evidence>
<dbReference type="NCBIfam" id="NF001138">
    <property type="entry name" value="PRK00143.1"/>
    <property type="match status" value="1"/>
</dbReference>
<dbReference type="PANTHER" id="PTHR11933:SF5">
    <property type="entry name" value="MITOCHONDRIAL TRNA-SPECIFIC 2-THIOURIDYLASE 1"/>
    <property type="match status" value="1"/>
</dbReference>
<dbReference type="SUPFAM" id="SSF52402">
    <property type="entry name" value="Adenine nucleotide alpha hydrolases-like"/>
    <property type="match status" value="1"/>
</dbReference>
<dbReference type="Gene3D" id="3.40.50.620">
    <property type="entry name" value="HUPs"/>
    <property type="match status" value="1"/>
</dbReference>
<comment type="catalytic activity">
    <reaction evidence="8 9">
        <text>S-sulfanyl-L-cysteinyl-[protein] + uridine(34) in tRNA + AH2 + ATP = 2-thiouridine(34) in tRNA + L-cysteinyl-[protein] + A + AMP + diphosphate + H(+)</text>
        <dbReference type="Rhea" id="RHEA:47032"/>
        <dbReference type="Rhea" id="RHEA-COMP:10131"/>
        <dbReference type="Rhea" id="RHEA-COMP:11726"/>
        <dbReference type="Rhea" id="RHEA-COMP:11727"/>
        <dbReference type="Rhea" id="RHEA-COMP:11728"/>
        <dbReference type="ChEBI" id="CHEBI:13193"/>
        <dbReference type="ChEBI" id="CHEBI:15378"/>
        <dbReference type="ChEBI" id="CHEBI:17499"/>
        <dbReference type="ChEBI" id="CHEBI:29950"/>
        <dbReference type="ChEBI" id="CHEBI:30616"/>
        <dbReference type="ChEBI" id="CHEBI:33019"/>
        <dbReference type="ChEBI" id="CHEBI:61963"/>
        <dbReference type="ChEBI" id="CHEBI:65315"/>
        <dbReference type="ChEBI" id="CHEBI:87170"/>
        <dbReference type="ChEBI" id="CHEBI:456215"/>
        <dbReference type="EC" id="2.8.1.13"/>
    </reaction>
</comment>
<keyword evidence="7" id="KW-1015">Disulfide bond</keyword>
<dbReference type="InterPro" id="IPR023382">
    <property type="entry name" value="MnmA-like_central_sf"/>
</dbReference>
<keyword evidence="9" id="KW-0963">Cytoplasm</keyword>
<keyword evidence="2 9" id="KW-0808">Transferase</keyword>
<evidence type="ECO:0000313" key="13">
    <source>
        <dbReference type="Proteomes" id="UP000178127"/>
    </source>
</evidence>
<comment type="subcellular location">
    <subcellularLocation>
        <location evidence="9">Cytoplasm</location>
    </subcellularLocation>
</comment>
<feature type="region of interest" description="Interaction with tRNA" evidence="9">
    <location>
        <begin position="149"/>
        <end position="151"/>
    </location>
</feature>
<feature type="region of interest" description="Interaction with target base in tRNA" evidence="9">
    <location>
        <begin position="98"/>
        <end position="100"/>
    </location>
</feature>
<dbReference type="InterPro" id="IPR014729">
    <property type="entry name" value="Rossmann-like_a/b/a_fold"/>
</dbReference>
<keyword evidence="5 9" id="KW-0067">ATP-binding</keyword>
<dbReference type="GO" id="GO:0005524">
    <property type="term" value="F:ATP binding"/>
    <property type="evidence" value="ECO:0007669"/>
    <property type="project" value="UniProtKB-KW"/>
</dbReference>
<dbReference type="GO" id="GO:0000049">
    <property type="term" value="F:tRNA binding"/>
    <property type="evidence" value="ECO:0007669"/>
    <property type="project" value="UniProtKB-KW"/>
</dbReference>
<keyword evidence="3 9" id="KW-0819">tRNA processing</keyword>
<dbReference type="FunFam" id="2.30.30.280:FF:000001">
    <property type="entry name" value="tRNA-specific 2-thiouridylase MnmA"/>
    <property type="match status" value="1"/>
</dbReference>
<dbReference type="InterPro" id="IPR004506">
    <property type="entry name" value="MnmA-like"/>
</dbReference>
<keyword evidence="6 9" id="KW-0694">RNA-binding</keyword>
<comment type="similarity">
    <text evidence="9">Belongs to the MnmA/TRMU family.</text>
</comment>
<evidence type="ECO:0000259" key="11">
    <source>
        <dbReference type="Pfam" id="PF20259"/>
    </source>
</evidence>
<evidence type="ECO:0000256" key="1">
    <source>
        <dbReference type="ARBA" id="ARBA00022555"/>
    </source>
</evidence>
<dbReference type="STRING" id="1802620.A3D91_03220"/>
<feature type="binding site" evidence="9">
    <location>
        <position position="40"/>
    </location>
    <ligand>
        <name>ATP</name>
        <dbReference type="ChEBI" id="CHEBI:30616"/>
    </ligand>
</feature>
<sequence length="356" mass="39518">MGNLSKNKLKVAVGLSGGVDSSVAAFLLKEQGFDVVGVHMWCWDQRGDGCTADQDRSDAAEVAGKLGIKFVVLNFVKEYKEKVINYFYSEYEKGRTPNPDVMCNKEIKFGMFLNWAVEAGFDYVAMGHYARIQNNSGVYKLLKGVDQSKDQSYFLYLLGQEQLSKTLFPIGDKTKKEVRAIAKKVNLPTHSKADSVGICFIGDIDVKEFLKQRLHNKEGNVVNSKGEVIGKHEGIWFYTIGQRHGFSIDKYQGLPLYVIGKNVGKNELVVGFAKEAVRKSFEVSDLHWVSDDLLKSHISISCDVRIRHLGDLYKAVLTNGGRKRKVSLENGVFGVAPGQSAVFYIGDELVGGGIIK</sequence>
<dbReference type="HAMAP" id="MF_00144">
    <property type="entry name" value="tRNA_thiouridyl_MnmA"/>
    <property type="match status" value="1"/>
</dbReference>
<dbReference type="PANTHER" id="PTHR11933">
    <property type="entry name" value="TRNA 5-METHYLAMINOMETHYL-2-THIOURIDYLATE -METHYLTRANSFERASE"/>
    <property type="match status" value="1"/>
</dbReference>
<evidence type="ECO:0000313" key="12">
    <source>
        <dbReference type="EMBL" id="OGC52937.1"/>
    </source>
</evidence>
<evidence type="ECO:0000256" key="2">
    <source>
        <dbReference type="ARBA" id="ARBA00022679"/>
    </source>
</evidence>
<protein>
    <recommendedName>
        <fullName evidence="9">tRNA-specific 2-thiouridylase MnmA</fullName>
        <ecNumber evidence="9">2.8.1.13</ecNumber>
    </recommendedName>
</protein>
<feature type="domain" description="tRNA-specific 2-thiouridylase MnmA-like central" evidence="11">
    <location>
        <begin position="207"/>
        <end position="271"/>
    </location>
</feature>
<dbReference type="GO" id="GO:0103016">
    <property type="term" value="F:tRNA-uridine 2-sulfurtransferase activity"/>
    <property type="evidence" value="ECO:0007669"/>
    <property type="project" value="UniProtKB-EC"/>
</dbReference>
<dbReference type="CDD" id="cd01998">
    <property type="entry name" value="MnmA_TRMU-like"/>
    <property type="match status" value="1"/>
</dbReference>
<evidence type="ECO:0000256" key="6">
    <source>
        <dbReference type="ARBA" id="ARBA00022884"/>
    </source>
</evidence>
<comment type="caution">
    <text evidence="12">The sequence shown here is derived from an EMBL/GenBank/DDBJ whole genome shotgun (WGS) entry which is preliminary data.</text>
</comment>
<organism evidence="12 13">
    <name type="scientific">candidate division WWE3 bacterium RIFCSPHIGHO2_02_FULL_38_14</name>
    <dbReference type="NCBI Taxonomy" id="1802620"/>
    <lineage>
        <taxon>Bacteria</taxon>
        <taxon>Katanobacteria</taxon>
    </lineage>
</organism>
<evidence type="ECO:0000256" key="8">
    <source>
        <dbReference type="ARBA" id="ARBA00051542"/>
    </source>
</evidence>
<dbReference type="AlphaFoldDB" id="A0A1F4V6Y8"/>
<name>A0A1F4V6Y8_UNCKA</name>
<feature type="domain" description="tRNA-specific 2-thiouridylase MnmA-like C-terminal" evidence="10">
    <location>
        <begin position="279"/>
        <end position="355"/>
    </location>
</feature>
<proteinExistence type="inferred from homology"/>
<dbReference type="InterPro" id="IPR046885">
    <property type="entry name" value="MnmA-like_C"/>
</dbReference>
<dbReference type="EC" id="2.8.1.13" evidence="9"/>
<dbReference type="GO" id="GO:0005737">
    <property type="term" value="C:cytoplasm"/>
    <property type="evidence" value="ECO:0007669"/>
    <property type="project" value="UniProtKB-SubCell"/>
</dbReference>
<feature type="active site" description="Nucleophile" evidence="9">
    <location>
        <position position="103"/>
    </location>
</feature>
<dbReference type="Gene3D" id="2.30.30.280">
    <property type="entry name" value="Adenine nucleotide alpha hydrolases-like domains"/>
    <property type="match status" value="1"/>
</dbReference>
<feature type="site" description="Interaction with tRNA" evidence="9">
    <location>
        <position position="339"/>
    </location>
</feature>
<keyword evidence="4 9" id="KW-0547">Nucleotide-binding</keyword>
<evidence type="ECO:0000256" key="7">
    <source>
        <dbReference type="ARBA" id="ARBA00023157"/>
    </source>
</evidence>
<dbReference type="Pfam" id="PF20258">
    <property type="entry name" value="tRNA_Me_trans_C"/>
    <property type="match status" value="1"/>
</dbReference>
<dbReference type="EMBL" id="MEVD01000018">
    <property type="protein sequence ID" value="OGC52937.1"/>
    <property type="molecule type" value="Genomic_DNA"/>
</dbReference>
<comment type="caution">
    <text evidence="9">Lacks conserved residue(s) required for the propagation of feature annotation.</text>
</comment>
<evidence type="ECO:0000256" key="4">
    <source>
        <dbReference type="ARBA" id="ARBA00022741"/>
    </source>
</evidence>
<keyword evidence="1 9" id="KW-0820">tRNA-binding</keyword>
<comment type="function">
    <text evidence="9">Catalyzes the 2-thiolation of uridine at the wobble position (U34) of tRNA, leading to the formation of s(2)U34.</text>
</comment>